<comment type="caution">
    <text evidence="2">The sequence shown here is derived from an EMBL/GenBank/DDBJ whole genome shotgun (WGS) entry which is preliminary data.</text>
</comment>
<protein>
    <submittedName>
        <fullName evidence="2">Uncharacterized protein</fullName>
    </submittedName>
</protein>
<accession>A0ABQ1WG65</accession>
<gene>
    <name evidence="2" type="ORF">GCM10011532_10320</name>
</gene>
<dbReference type="EMBL" id="BMIX01000002">
    <property type="protein sequence ID" value="GGG28789.1"/>
    <property type="molecule type" value="Genomic_DNA"/>
</dbReference>
<evidence type="ECO:0000313" key="3">
    <source>
        <dbReference type="Proteomes" id="UP000605733"/>
    </source>
</evidence>
<sequence length="150" mass="17264">MKKILNYKSEITEKNPENLENDDFEENEITEILPELYSKRVITAFSLIFSTIFGAVILMSNLKKKGEKRGRIQVLIFSIIYTTGMIITIHSLATTNLTIPLNILGAIILNEYFWNRYLGKDIEFEKKSWLKPAIISVTVIIPFIVALFYA</sequence>
<keyword evidence="1" id="KW-0812">Transmembrane</keyword>
<reference evidence="3" key="1">
    <citation type="journal article" date="2019" name="Int. J. Syst. Evol. Microbiol.">
        <title>The Global Catalogue of Microorganisms (GCM) 10K type strain sequencing project: providing services to taxonomists for standard genome sequencing and annotation.</title>
        <authorList>
            <consortium name="The Broad Institute Genomics Platform"/>
            <consortium name="The Broad Institute Genome Sequencing Center for Infectious Disease"/>
            <person name="Wu L."/>
            <person name="Ma J."/>
        </authorList>
    </citation>
    <scope>NUCLEOTIDE SEQUENCE [LARGE SCALE GENOMIC DNA]</scope>
    <source>
        <strain evidence="3">CGMCC 1.15422</strain>
    </source>
</reference>
<keyword evidence="3" id="KW-1185">Reference proteome</keyword>
<dbReference type="RefSeq" id="WP_011711334.1">
    <property type="nucleotide sequence ID" value="NZ_BMIX01000002.1"/>
</dbReference>
<organism evidence="2 3">
    <name type="scientific">Christiangramia forsetii</name>
    <dbReference type="NCBI Taxonomy" id="411153"/>
    <lineage>
        <taxon>Bacteria</taxon>
        <taxon>Pseudomonadati</taxon>
        <taxon>Bacteroidota</taxon>
        <taxon>Flavobacteriia</taxon>
        <taxon>Flavobacteriales</taxon>
        <taxon>Flavobacteriaceae</taxon>
        <taxon>Christiangramia</taxon>
    </lineage>
</organism>
<feature type="transmembrane region" description="Helical" evidence="1">
    <location>
        <begin position="129"/>
        <end position="149"/>
    </location>
</feature>
<name>A0ABQ1WG65_9FLAO</name>
<keyword evidence="1" id="KW-0472">Membrane</keyword>
<proteinExistence type="predicted"/>
<keyword evidence="1" id="KW-1133">Transmembrane helix</keyword>
<feature type="transmembrane region" description="Helical" evidence="1">
    <location>
        <begin position="99"/>
        <end position="117"/>
    </location>
</feature>
<evidence type="ECO:0000313" key="2">
    <source>
        <dbReference type="EMBL" id="GGG28789.1"/>
    </source>
</evidence>
<evidence type="ECO:0000256" key="1">
    <source>
        <dbReference type="SAM" id="Phobius"/>
    </source>
</evidence>
<feature type="transmembrane region" description="Helical" evidence="1">
    <location>
        <begin position="74"/>
        <end position="93"/>
    </location>
</feature>
<feature type="transmembrane region" description="Helical" evidence="1">
    <location>
        <begin position="41"/>
        <end position="62"/>
    </location>
</feature>
<dbReference type="Proteomes" id="UP000605733">
    <property type="component" value="Unassembled WGS sequence"/>
</dbReference>